<feature type="region of interest" description="Disordered" evidence="4">
    <location>
        <begin position="24"/>
        <end position="43"/>
    </location>
</feature>
<keyword evidence="2" id="KW-0813">Transport</keyword>
<evidence type="ECO:0000313" key="7">
    <source>
        <dbReference type="Proteomes" id="UP000419743"/>
    </source>
</evidence>
<dbReference type="SUPFAM" id="SSF53850">
    <property type="entry name" value="Periplasmic binding protein-like II"/>
    <property type="match status" value="1"/>
</dbReference>
<dbReference type="EMBL" id="CACRYJ010000048">
    <property type="protein sequence ID" value="VZO38582.1"/>
    <property type="molecule type" value="Genomic_DNA"/>
</dbReference>
<reference evidence="6 7" key="1">
    <citation type="submission" date="2019-11" db="EMBL/GenBank/DDBJ databases">
        <authorList>
            <person name="Criscuolo A."/>
        </authorList>
    </citation>
    <scope>NUCLEOTIDE SEQUENCE [LARGE SCALE GENOMIC DNA]</scope>
    <source>
        <strain evidence="6">CIP111667</strain>
    </source>
</reference>
<feature type="signal peptide" evidence="5">
    <location>
        <begin position="1"/>
        <end position="27"/>
    </location>
</feature>
<evidence type="ECO:0000256" key="3">
    <source>
        <dbReference type="ARBA" id="ARBA00022729"/>
    </source>
</evidence>
<dbReference type="PANTHER" id="PTHR30061">
    <property type="entry name" value="MALTOSE-BINDING PERIPLASMIC PROTEIN"/>
    <property type="match status" value="1"/>
</dbReference>
<dbReference type="PANTHER" id="PTHR30061:SF50">
    <property type="entry name" value="MALTOSE_MALTODEXTRIN-BINDING PERIPLASMIC PROTEIN"/>
    <property type="match status" value="1"/>
</dbReference>
<protein>
    <submittedName>
        <fullName evidence="6">Maltose-binding periplasmic protein</fullName>
    </submittedName>
</protein>
<evidence type="ECO:0000256" key="4">
    <source>
        <dbReference type="SAM" id="MobiDB-lite"/>
    </source>
</evidence>
<dbReference type="InterPro" id="IPR006059">
    <property type="entry name" value="SBP"/>
</dbReference>
<keyword evidence="7" id="KW-1185">Reference proteome</keyword>
<proteinExistence type="inferred from homology"/>
<dbReference type="GO" id="GO:0042956">
    <property type="term" value="P:maltodextrin transmembrane transport"/>
    <property type="evidence" value="ECO:0007669"/>
    <property type="project" value="TreeGrafter"/>
</dbReference>
<dbReference type="PROSITE" id="PS51257">
    <property type="entry name" value="PROKAR_LIPOPROTEIN"/>
    <property type="match status" value="1"/>
</dbReference>
<evidence type="ECO:0000313" key="6">
    <source>
        <dbReference type="EMBL" id="VZO38582.1"/>
    </source>
</evidence>
<organism evidence="6 7">
    <name type="scientific">Occultella aeris</name>
    <dbReference type="NCBI Taxonomy" id="2761496"/>
    <lineage>
        <taxon>Bacteria</taxon>
        <taxon>Bacillati</taxon>
        <taxon>Actinomycetota</taxon>
        <taxon>Actinomycetes</taxon>
        <taxon>Micrococcales</taxon>
        <taxon>Ruaniaceae</taxon>
        <taxon>Occultella</taxon>
    </lineage>
</organism>
<feature type="chain" id="PRO_5029803259" evidence="5">
    <location>
        <begin position="28"/>
        <end position="440"/>
    </location>
</feature>
<sequence length="440" mass="45467">MRRSIPALTAGALVLALAACGSGGDNADEPTDAGSGTEESGGFEGQTLTVWIMEGTNPDAGGYFEGVAEEFTARTGAELDVQFQPWDGAHDKFVTSIAGGTGPDVAEVGTTWTAEFAELGVLADLTASIEGAGLDGDLVEGLAEAGTYDGALYGMPWYAGVRSIIYNRDLFEAAGIAETPTNWEELTAAVEALKASDPDVIPFPIPGDSQYSAYPFIWGAGGEIATEADGTWTAALDSPEAIEGLEYYTGLALEHGSSTAAADTWNEADALTAFEQGNVGMIVAGNWTVGRIAQDAPDLMESIGAFPIPSRDGGPAGSFLGGSHLGVWADSDQQELGWEFIELMSTGQAAADWSEQTGYFPGQASALAEIAADEDPLVAPFAQQMLEAGRSVPLTPAFGQIQGAKTVEAMVQNILTGRMGVEEAAAEAVTAMNETFSAGS</sequence>
<dbReference type="AlphaFoldDB" id="A0A7M4DMH2"/>
<comment type="caution">
    <text evidence="6">The sequence shown here is derived from an EMBL/GenBank/DDBJ whole genome shotgun (WGS) entry which is preliminary data.</text>
</comment>
<keyword evidence="3 5" id="KW-0732">Signal</keyword>
<dbReference type="Pfam" id="PF01547">
    <property type="entry name" value="SBP_bac_1"/>
    <property type="match status" value="1"/>
</dbReference>
<gene>
    <name evidence="6" type="primary">malE_1</name>
    <name evidence="6" type="ORF">HALOF300_03343</name>
</gene>
<dbReference type="GO" id="GO:0055052">
    <property type="term" value="C:ATP-binding cassette (ABC) transporter complex, substrate-binding subunit-containing"/>
    <property type="evidence" value="ECO:0007669"/>
    <property type="project" value="TreeGrafter"/>
</dbReference>
<accession>A0A7M4DMH2</accession>
<comment type="similarity">
    <text evidence="1">Belongs to the bacterial solute-binding protein 1 family.</text>
</comment>
<dbReference type="RefSeq" id="WP_156742023.1">
    <property type="nucleotide sequence ID" value="NZ_CACRYJ010000048.1"/>
</dbReference>
<evidence type="ECO:0000256" key="1">
    <source>
        <dbReference type="ARBA" id="ARBA00008520"/>
    </source>
</evidence>
<dbReference type="Proteomes" id="UP000419743">
    <property type="component" value="Unassembled WGS sequence"/>
</dbReference>
<dbReference type="CDD" id="cd14747">
    <property type="entry name" value="PBP2_MalE"/>
    <property type="match status" value="1"/>
</dbReference>
<name>A0A7M4DMH2_9MICO</name>
<evidence type="ECO:0000256" key="5">
    <source>
        <dbReference type="SAM" id="SignalP"/>
    </source>
</evidence>
<dbReference type="GO" id="GO:0015768">
    <property type="term" value="P:maltose transport"/>
    <property type="evidence" value="ECO:0007669"/>
    <property type="project" value="TreeGrafter"/>
</dbReference>
<evidence type="ECO:0000256" key="2">
    <source>
        <dbReference type="ARBA" id="ARBA00022448"/>
    </source>
</evidence>
<dbReference type="Gene3D" id="3.40.190.10">
    <property type="entry name" value="Periplasmic binding protein-like II"/>
    <property type="match status" value="2"/>
</dbReference>
<dbReference type="GO" id="GO:1901982">
    <property type="term" value="F:maltose binding"/>
    <property type="evidence" value="ECO:0007669"/>
    <property type="project" value="TreeGrafter"/>
</dbReference>